<dbReference type="AlphaFoldDB" id="A0A813FWM7"/>
<dbReference type="SUPFAM" id="SSF69340">
    <property type="entry name" value="C-terminal domain of adenylylcyclase associated protein"/>
    <property type="match status" value="1"/>
</dbReference>
<dbReference type="PANTHER" id="PTHR16052">
    <property type="entry name" value="TBCC DOMAIN-CONTAINING PROTEIN 1"/>
    <property type="match status" value="1"/>
</dbReference>
<dbReference type="InterPro" id="IPR016098">
    <property type="entry name" value="CAP/MinC_C"/>
</dbReference>
<dbReference type="PROSITE" id="PS51329">
    <property type="entry name" value="C_CAP_COFACTOR_C"/>
    <property type="match status" value="1"/>
</dbReference>
<organism evidence="3 4">
    <name type="scientific">Polarella glacialis</name>
    <name type="common">Dinoflagellate</name>
    <dbReference type="NCBI Taxonomy" id="89957"/>
    <lineage>
        <taxon>Eukaryota</taxon>
        <taxon>Sar</taxon>
        <taxon>Alveolata</taxon>
        <taxon>Dinophyceae</taxon>
        <taxon>Suessiales</taxon>
        <taxon>Suessiaceae</taxon>
        <taxon>Polarella</taxon>
    </lineage>
</organism>
<name>A0A813FWM7_POLGL</name>
<dbReference type="InterPro" id="IPR017901">
    <property type="entry name" value="C-CAP_CF_C-like"/>
</dbReference>
<evidence type="ECO:0000256" key="1">
    <source>
        <dbReference type="SAM" id="MobiDB-lite"/>
    </source>
</evidence>
<feature type="domain" description="C-CAP/cofactor C-like" evidence="2">
    <location>
        <begin position="251"/>
        <end position="330"/>
    </location>
</feature>
<dbReference type="Proteomes" id="UP000654075">
    <property type="component" value="Unassembled WGS sequence"/>
</dbReference>
<feature type="region of interest" description="Disordered" evidence="1">
    <location>
        <begin position="123"/>
        <end position="144"/>
    </location>
</feature>
<evidence type="ECO:0000259" key="2">
    <source>
        <dbReference type="PROSITE" id="PS51329"/>
    </source>
</evidence>
<accession>A0A813FWM7</accession>
<feature type="non-terminal residue" evidence="3">
    <location>
        <position position="330"/>
    </location>
</feature>
<keyword evidence="4" id="KW-1185">Reference proteome</keyword>
<reference evidence="3" key="1">
    <citation type="submission" date="2021-02" db="EMBL/GenBank/DDBJ databases">
        <authorList>
            <person name="Dougan E. K."/>
            <person name="Rhodes N."/>
            <person name="Thang M."/>
            <person name="Chan C."/>
        </authorList>
    </citation>
    <scope>NUCLEOTIDE SEQUENCE</scope>
</reference>
<dbReference type="InterPro" id="IPR036223">
    <property type="entry name" value="CAP_C_sf"/>
</dbReference>
<sequence>MSRVIWIRSEVFDHGVFNTSIRWTVPTVFNFLAILRQHVPSQTVTSEQWLQVATTHAKPALSEDDAKAYWQVFTVLQQSVVGDTGNALDHRTIGILLICQVFSPKWAKADQFSKSTEIWNERAVSGTSPRHSPRGSPKGSVNQQALGRGNDFTTALLSFAKYHIGYWLQIVSNSLFAEPTEIRAEDFDVLGLVFCAGTTKTQPLFKLSEALPDLVSAASLPPVEVRKAVQKLLVWNDDFYARDGAQPVQEPSAKTLNIMGVNKATWFHRPHNAEIEFLNIVDCKDSAIYVTARVRFCLISGCDGTNVILGGVSTLCTAFNCEKVSIHVAA</sequence>
<comment type="caution">
    <text evidence="3">The sequence shown here is derived from an EMBL/GenBank/DDBJ whole genome shotgun (WGS) entry which is preliminary data.</text>
</comment>
<evidence type="ECO:0000313" key="3">
    <source>
        <dbReference type="EMBL" id="CAE8618043.1"/>
    </source>
</evidence>
<evidence type="ECO:0000313" key="4">
    <source>
        <dbReference type="Proteomes" id="UP000654075"/>
    </source>
</evidence>
<dbReference type="OrthoDB" id="427777at2759"/>
<dbReference type="EMBL" id="CAJNNV010026378">
    <property type="protein sequence ID" value="CAE8618043.1"/>
    <property type="molecule type" value="Genomic_DNA"/>
</dbReference>
<proteinExistence type="predicted"/>
<dbReference type="PANTHER" id="PTHR16052:SF0">
    <property type="entry name" value="TBCC DOMAIN-CONTAINING PROTEIN 1"/>
    <property type="match status" value="1"/>
</dbReference>
<gene>
    <name evidence="3" type="ORF">PGLA1383_LOCUS35697</name>
</gene>
<dbReference type="InterPro" id="IPR039589">
    <property type="entry name" value="TBCC1"/>
</dbReference>
<dbReference type="Gene3D" id="2.160.20.70">
    <property type="match status" value="1"/>
</dbReference>
<protein>
    <recommendedName>
        <fullName evidence="2">C-CAP/cofactor C-like domain-containing protein</fullName>
    </recommendedName>
</protein>